<accession>A0AAE3EHC3</accession>
<dbReference type="Proteomes" id="UP001198163">
    <property type="component" value="Unassembled WGS sequence"/>
</dbReference>
<sequence length="246" mass="28377">MERVQYIPTAGWLVIGMGLILLFVLVWFRGLKLGAGDKSVSIGDTVDKKLNSLKKELDEKEAARAHDEEIRKSLFRESNIIDDKVKADMRRIVRSLSDDIYRVFTQYVKCEFPAVQVENFIKGELFQRIDENHMREKLSFNEIAGYLADVLHDIQKEYAVFLTATHKTTCGEGYPSWDIISQGISIILYTWANKTRDVICTRTREKIFLYKASRDRFILPEFRKTSVDDPILKNEGYLLSLEGGPV</sequence>
<keyword evidence="2" id="KW-1133">Transmembrane helix</keyword>
<evidence type="ECO:0000313" key="4">
    <source>
        <dbReference type="Proteomes" id="UP001198163"/>
    </source>
</evidence>
<keyword evidence="1" id="KW-0175">Coiled coil</keyword>
<evidence type="ECO:0000256" key="2">
    <source>
        <dbReference type="SAM" id="Phobius"/>
    </source>
</evidence>
<name>A0AAE3EHC3_9SPIR</name>
<feature type="coiled-coil region" evidence="1">
    <location>
        <begin position="43"/>
        <end position="70"/>
    </location>
</feature>
<dbReference type="AlphaFoldDB" id="A0AAE3EHC3"/>
<protein>
    <submittedName>
        <fullName evidence="3">Uncharacterized protein</fullName>
    </submittedName>
</protein>
<gene>
    <name evidence="3" type="ORF">K7J14_08345</name>
</gene>
<proteinExistence type="predicted"/>
<dbReference type="EMBL" id="JAINWA010000003">
    <property type="protein sequence ID" value="MCD1654714.1"/>
    <property type="molecule type" value="Genomic_DNA"/>
</dbReference>
<feature type="transmembrane region" description="Helical" evidence="2">
    <location>
        <begin position="6"/>
        <end position="28"/>
    </location>
</feature>
<keyword evidence="2" id="KW-0472">Membrane</keyword>
<evidence type="ECO:0000313" key="3">
    <source>
        <dbReference type="EMBL" id="MCD1654714.1"/>
    </source>
</evidence>
<reference evidence="3" key="1">
    <citation type="submission" date="2021-08" db="EMBL/GenBank/DDBJ databases">
        <title>Comparative analyses of Brucepasteria parasyntrophica and Teretinema zuelzerae.</title>
        <authorList>
            <person name="Song Y."/>
            <person name="Brune A."/>
        </authorList>
    </citation>
    <scope>NUCLEOTIDE SEQUENCE</scope>
    <source>
        <strain evidence="3">DSM 1903</strain>
    </source>
</reference>
<comment type="caution">
    <text evidence="3">The sequence shown here is derived from an EMBL/GenBank/DDBJ whole genome shotgun (WGS) entry which is preliminary data.</text>
</comment>
<keyword evidence="2" id="KW-0812">Transmembrane</keyword>
<organism evidence="3 4">
    <name type="scientific">Teretinema zuelzerae</name>
    <dbReference type="NCBI Taxonomy" id="156"/>
    <lineage>
        <taxon>Bacteria</taxon>
        <taxon>Pseudomonadati</taxon>
        <taxon>Spirochaetota</taxon>
        <taxon>Spirochaetia</taxon>
        <taxon>Spirochaetales</taxon>
        <taxon>Treponemataceae</taxon>
        <taxon>Teretinema</taxon>
    </lineage>
</organism>
<keyword evidence="4" id="KW-1185">Reference proteome</keyword>
<evidence type="ECO:0000256" key="1">
    <source>
        <dbReference type="SAM" id="Coils"/>
    </source>
</evidence>
<dbReference type="RefSeq" id="WP_230755209.1">
    <property type="nucleotide sequence ID" value="NZ_JAINWA010000003.1"/>
</dbReference>